<reference evidence="2" key="2">
    <citation type="submission" date="2023-05" db="EMBL/GenBank/DDBJ databases">
        <authorList>
            <consortium name="Lawrence Berkeley National Laboratory"/>
            <person name="Steindorff A."/>
            <person name="Hensen N."/>
            <person name="Bonometti L."/>
            <person name="Westerberg I."/>
            <person name="Brannstrom I.O."/>
            <person name="Guillou S."/>
            <person name="Cros-Aarteil S."/>
            <person name="Calhoun S."/>
            <person name="Haridas S."/>
            <person name="Kuo A."/>
            <person name="Mondo S."/>
            <person name="Pangilinan J."/>
            <person name="Riley R."/>
            <person name="Labutti K."/>
            <person name="Andreopoulos B."/>
            <person name="Lipzen A."/>
            <person name="Chen C."/>
            <person name="Yanf M."/>
            <person name="Daum C."/>
            <person name="Ng V."/>
            <person name="Clum A."/>
            <person name="Ohm R."/>
            <person name="Martin F."/>
            <person name="Silar P."/>
            <person name="Natvig D."/>
            <person name="Lalanne C."/>
            <person name="Gautier V."/>
            <person name="Ament-Velasquez S.L."/>
            <person name="Kruys A."/>
            <person name="Hutchinson M.I."/>
            <person name="Powell A.J."/>
            <person name="Barry K."/>
            <person name="Miller A.N."/>
            <person name="Grigoriev I.V."/>
            <person name="Debuchy R."/>
            <person name="Gladieux P."/>
            <person name="Thoren M.H."/>
            <person name="Johannesson H."/>
        </authorList>
    </citation>
    <scope>NUCLEOTIDE SEQUENCE</scope>
    <source>
        <strain evidence="2">CBS 315.58</strain>
    </source>
</reference>
<comment type="caution">
    <text evidence="2">The sequence shown here is derived from an EMBL/GenBank/DDBJ whole genome shotgun (WGS) entry which is preliminary data.</text>
</comment>
<evidence type="ECO:0000313" key="2">
    <source>
        <dbReference type="EMBL" id="KAK4201921.1"/>
    </source>
</evidence>
<dbReference type="InterPro" id="IPR056021">
    <property type="entry name" value="DUF7600"/>
</dbReference>
<dbReference type="Pfam" id="PF24539">
    <property type="entry name" value="DUF7600"/>
    <property type="match status" value="1"/>
</dbReference>
<gene>
    <name evidence="2" type="ORF">QBC40DRAFT_322807</name>
</gene>
<proteinExistence type="predicted"/>
<accession>A0AAN7AUS5</accession>
<name>A0AAN7AUS5_9PEZI</name>
<organism evidence="2 3">
    <name type="scientific">Triangularia verruculosa</name>
    <dbReference type="NCBI Taxonomy" id="2587418"/>
    <lineage>
        <taxon>Eukaryota</taxon>
        <taxon>Fungi</taxon>
        <taxon>Dikarya</taxon>
        <taxon>Ascomycota</taxon>
        <taxon>Pezizomycotina</taxon>
        <taxon>Sordariomycetes</taxon>
        <taxon>Sordariomycetidae</taxon>
        <taxon>Sordariales</taxon>
        <taxon>Podosporaceae</taxon>
        <taxon>Triangularia</taxon>
    </lineage>
</organism>
<feature type="non-terminal residue" evidence="2">
    <location>
        <position position="1"/>
    </location>
</feature>
<evidence type="ECO:0000259" key="1">
    <source>
        <dbReference type="Pfam" id="PF24539"/>
    </source>
</evidence>
<dbReference type="EMBL" id="MU863902">
    <property type="protein sequence ID" value="KAK4201921.1"/>
    <property type="molecule type" value="Genomic_DNA"/>
</dbReference>
<evidence type="ECO:0000313" key="3">
    <source>
        <dbReference type="Proteomes" id="UP001303160"/>
    </source>
</evidence>
<reference evidence="2" key="1">
    <citation type="journal article" date="2023" name="Mol. Phylogenet. Evol.">
        <title>Genome-scale phylogeny and comparative genomics of the fungal order Sordariales.</title>
        <authorList>
            <person name="Hensen N."/>
            <person name="Bonometti L."/>
            <person name="Westerberg I."/>
            <person name="Brannstrom I.O."/>
            <person name="Guillou S."/>
            <person name="Cros-Aarteil S."/>
            <person name="Calhoun S."/>
            <person name="Haridas S."/>
            <person name="Kuo A."/>
            <person name="Mondo S."/>
            <person name="Pangilinan J."/>
            <person name="Riley R."/>
            <person name="LaButti K."/>
            <person name="Andreopoulos B."/>
            <person name="Lipzen A."/>
            <person name="Chen C."/>
            <person name="Yan M."/>
            <person name="Daum C."/>
            <person name="Ng V."/>
            <person name="Clum A."/>
            <person name="Steindorff A."/>
            <person name="Ohm R.A."/>
            <person name="Martin F."/>
            <person name="Silar P."/>
            <person name="Natvig D.O."/>
            <person name="Lalanne C."/>
            <person name="Gautier V."/>
            <person name="Ament-Velasquez S.L."/>
            <person name="Kruys A."/>
            <person name="Hutchinson M.I."/>
            <person name="Powell A.J."/>
            <person name="Barry K."/>
            <person name="Miller A.N."/>
            <person name="Grigoriev I.V."/>
            <person name="Debuchy R."/>
            <person name="Gladieux P."/>
            <person name="Hiltunen Thoren M."/>
            <person name="Johannesson H."/>
        </authorList>
    </citation>
    <scope>NUCLEOTIDE SEQUENCE</scope>
    <source>
        <strain evidence="2">CBS 315.58</strain>
    </source>
</reference>
<feature type="non-terminal residue" evidence="2">
    <location>
        <position position="437"/>
    </location>
</feature>
<sequence length="437" mass="48445">AQENRNHIWRHVQKLSGIVKLARHEVGALMLPPWNNAPEPDHERWLMVAASLEGIDPVLYPHGPGCRELFHDTISVPGNISCVSVSTVAAGHFRYVSGISLSTTSGHTLTLGYMRHDNEQESVHLNPSGLKGLNIAVGRSGIHGLQCVASSGQVGWLGRPEKAAITRRLGTGNRIESLRFGFDGFRLVSIAAVLRTNRRGDGSDDSGVASDDNDSTESVASRKLKNAAMWYPCVPPDAAQLNGEVFYPLKSYLGGFKPIFWTQFGGPDGVYLKHLTRISFCNSNRLVFEYDRVDIPDDCKAFGRADEARLDPRDQIHFDIDGPLNERIVKVTIRQKVQLREKGLCQTDGTLASFEVCLSKMIEKLGCSRAGANRIWMEQLTTNLGRHRFFDVNNEPEKGWKFEESEFVAKEGTHITGFYGAQYWFLGGLAAFGVITE</sequence>
<protein>
    <recommendedName>
        <fullName evidence="1">DUF7600 domain-containing protein</fullName>
    </recommendedName>
</protein>
<dbReference type="AlphaFoldDB" id="A0AAN7AUS5"/>
<feature type="domain" description="DUF7600" evidence="1">
    <location>
        <begin position="39"/>
        <end position="191"/>
    </location>
</feature>
<keyword evidence="3" id="KW-1185">Reference proteome</keyword>
<dbReference type="Proteomes" id="UP001303160">
    <property type="component" value="Unassembled WGS sequence"/>
</dbReference>